<dbReference type="Pfam" id="PF07707">
    <property type="entry name" value="BACK"/>
    <property type="match status" value="1"/>
</dbReference>
<evidence type="ECO:0000313" key="3">
    <source>
        <dbReference type="Proteomes" id="UP000789375"/>
    </source>
</evidence>
<keyword evidence="3" id="KW-1185">Reference proteome</keyword>
<evidence type="ECO:0000259" key="1">
    <source>
        <dbReference type="Pfam" id="PF07707"/>
    </source>
</evidence>
<dbReference type="InterPro" id="IPR011705">
    <property type="entry name" value="BACK"/>
</dbReference>
<name>A0A9N9GPB3_FUNMO</name>
<organism evidence="2 3">
    <name type="scientific">Funneliformis mosseae</name>
    <name type="common">Endomycorrhizal fungus</name>
    <name type="synonym">Glomus mosseae</name>
    <dbReference type="NCBI Taxonomy" id="27381"/>
    <lineage>
        <taxon>Eukaryota</taxon>
        <taxon>Fungi</taxon>
        <taxon>Fungi incertae sedis</taxon>
        <taxon>Mucoromycota</taxon>
        <taxon>Glomeromycotina</taxon>
        <taxon>Glomeromycetes</taxon>
        <taxon>Glomerales</taxon>
        <taxon>Glomeraceae</taxon>
        <taxon>Funneliformis</taxon>
    </lineage>
</organism>
<evidence type="ECO:0000313" key="2">
    <source>
        <dbReference type="EMBL" id="CAG8616278.1"/>
    </source>
</evidence>
<dbReference type="Proteomes" id="UP000789375">
    <property type="component" value="Unassembled WGS sequence"/>
</dbReference>
<sequence>MEECIITYERDWIQGHLAEIFSTASKYENFTRLWKHFYKELVQKPNALFTSPYFLSLKRSTLLTFIKRNDLNIDESEIWKNLIDWACEQTPMLRHDVGRFTQNDFKELESRLKDFIPFIRFFCITKDQYTLGVLPYENILPDTLRNELRKFFESNGEKSPPKDFLPSRIPINHSVPDSVLINNRQLELLATESGMVSFQFLMGVVRY</sequence>
<protein>
    <submittedName>
        <fullName evidence="2">3637_t:CDS:1</fullName>
    </submittedName>
</protein>
<gene>
    <name evidence="2" type="ORF">FMOSSE_LOCUS9733</name>
</gene>
<feature type="domain" description="BACK" evidence="1">
    <location>
        <begin position="19"/>
        <end position="91"/>
    </location>
</feature>
<dbReference type="AlphaFoldDB" id="A0A9N9GPB3"/>
<proteinExistence type="predicted"/>
<reference evidence="2" key="1">
    <citation type="submission" date="2021-06" db="EMBL/GenBank/DDBJ databases">
        <authorList>
            <person name="Kallberg Y."/>
            <person name="Tangrot J."/>
            <person name="Rosling A."/>
        </authorList>
    </citation>
    <scope>NUCLEOTIDE SEQUENCE</scope>
    <source>
        <strain evidence="2">87-6 pot B 2015</strain>
    </source>
</reference>
<accession>A0A9N9GPB3</accession>
<dbReference type="EMBL" id="CAJVPP010002949">
    <property type="protein sequence ID" value="CAG8616278.1"/>
    <property type="molecule type" value="Genomic_DNA"/>
</dbReference>
<dbReference type="Gene3D" id="1.25.40.420">
    <property type="match status" value="1"/>
</dbReference>
<comment type="caution">
    <text evidence="2">The sequence shown here is derived from an EMBL/GenBank/DDBJ whole genome shotgun (WGS) entry which is preliminary data.</text>
</comment>